<organism evidence="5">
    <name type="scientific">Menopon gallinae</name>
    <name type="common">poultry shaft louse</name>
    <dbReference type="NCBI Taxonomy" id="328185"/>
    <lineage>
        <taxon>Eukaryota</taxon>
        <taxon>Metazoa</taxon>
        <taxon>Ecdysozoa</taxon>
        <taxon>Arthropoda</taxon>
        <taxon>Hexapoda</taxon>
        <taxon>Insecta</taxon>
        <taxon>Pterygota</taxon>
        <taxon>Neoptera</taxon>
        <taxon>Paraneoptera</taxon>
        <taxon>Psocodea</taxon>
        <taxon>Troctomorpha</taxon>
        <taxon>Phthiraptera</taxon>
        <taxon>Amblycera</taxon>
        <taxon>Menoponidae</taxon>
        <taxon>Menopon</taxon>
    </lineage>
</organism>
<evidence type="ECO:0000256" key="2">
    <source>
        <dbReference type="ARBA" id="ARBA00022771"/>
    </source>
</evidence>
<evidence type="ECO:0000256" key="1">
    <source>
        <dbReference type="ARBA" id="ARBA00022723"/>
    </source>
</evidence>
<feature type="domain" description="FLYWCH-type" evidence="4">
    <location>
        <begin position="41"/>
        <end position="97"/>
    </location>
</feature>
<comment type="caution">
    <text evidence="5">The sequence shown here is derived from an EMBL/GenBank/DDBJ whole genome shotgun (WGS) entry which is preliminary data.</text>
</comment>
<reference evidence="5" key="1">
    <citation type="journal article" date="2024" name="Gigascience">
        <title>Chromosome-level genome of the poultry shaft louse Menopon gallinae provides insight into the host-switching and adaptive evolution of parasitic lice.</title>
        <authorList>
            <person name="Xu Y."/>
            <person name="Ma L."/>
            <person name="Liu S."/>
            <person name="Liang Y."/>
            <person name="Liu Q."/>
            <person name="He Z."/>
            <person name="Tian L."/>
            <person name="Duan Y."/>
            <person name="Cai W."/>
            <person name="Li H."/>
            <person name="Song F."/>
        </authorList>
    </citation>
    <scope>NUCLEOTIDE SEQUENCE</scope>
    <source>
        <strain evidence="5">Cailab_2023a</strain>
    </source>
</reference>
<keyword evidence="2" id="KW-0863">Zinc-finger</keyword>
<dbReference type="Pfam" id="PF04500">
    <property type="entry name" value="FLYWCH"/>
    <property type="match status" value="1"/>
</dbReference>
<name>A0AAW2ID96_9NEOP</name>
<gene>
    <name evidence="5" type="ORF">PYX00_001504</name>
</gene>
<dbReference type="Gene3D" id="2.20.25.240">
    <property type="match status" value="1"/>
</dbReference>
<evidence type="ECO:0000259" key="4">
    <source>
        <dbReference type="Pfam" id="PF04500"/>
    </source>
</evidence>
<evidence type="ECO:0000313" key="5">
    <source>
        <dbReference type="EMBL" id="KAL0280114.1"/>
    </source>
</evidence>
<dbReference type="EMBL" id="JARGDH010000001">
    <property type="protein sequence ID" value="KAL0280114.1"/>
    <property type="molecule type" value="Genomic_DNA"/>
</dbReference>
<dbReference type="AlphaFoldDB" id="A0AAW2ID96"/>
<protein>
    <recommendedName>
        <fullName evidence="4">FLYWCH-type domain-containing protein</fullName>
    </recommendedName>
</protein>
<keyword evidence="1" id="KW-0479">Metal-binding</keyword>
<accession>A0AAW2ID96</accession>
<sequence>MIDFYKLDDWVAGNLERTSANALDDKALIMFGFRCNFEVRKTTQGKPKLIHRGHEFVMAYSCKKNPLKYWRCSKRGSCGARAVLQEAGQLILTRPHNQYCGGHTIPNSNSSKVPGAACGTTVKSR</sequence>
<dbReference type="InterPro" id="IPR007588">
    <property type="entry name" value="Znf_FLYWCH"/>
</dbReference>
<evidence type="ECO:0000256" key="3">
    <source>
        <dbReference type="ARBA" id="ARBA00022833"/>
    </source>
</evidence>
<dbReference type="GO" id="GO:0008270">
    <property type="term" value="F:zinc ion binding"/>
    <property type="evidence" value="ECO:0007669"/>
    <property type="project" value="UniProtKB-KW"/>
</dbReference>
<keyword evidence="3" id="KW-0862">Zinc</keyword>
<proteinExistence type="predicted"/>